<accession>A0A2P4QIU7</accession>
<organism evidence="2 3">
    <name type="scientific">Rhizophagus irregularis (strain DAOM 181602 / DAOM 197198 / MUCL 43194)</name>
    <name type="common">Arbuscular mycorrhizal fungus</name>
    <name type="synonym">Glomus intraradices</name>
    <dbReference type="NCBI Taxonomy" id="747089"/>
    <lineage>
        <taxon>Eukaryota</taxon>
        <taxon>Fungi</taxon>
        <taxon>Fungi incertae sedis</taxon>
        <taxon>Mucoromycota</taxon>
        <taxon>Glomeromycotina</taxon>
        <taxon>Glomeromycetes</taxon>
        <taxon>Glomerales</taxon>
        <taxon>Glomeraceae</taxon>
        <taxon>Rhizophagus</taxon>
    </lineage>
</organism>
<dbReference type="Proteomes" id="UP000018888">
    <property type="component" value="Unassembled WGS sequence"/>
</dbReference>
<gene>
    <name evidence="2" type="ORF">GLOIN_2v1545485</name>
</gene>
<evidence type="ECO:0000313" key="2">
    <source>
        <dbReference type="EMBL" id="POG77561.1"/>
    </source>
</evidence>
<evidence type="ECO:0000256" key="1">
    <source>
        <dbReference type="SAM" id="SignalP"/>
    </source>
</evidence>
<keyword evidence="3" id="KW-1185">Reference proteome</keyword>
<feature type="chain" id="PRO_5015180946" evidence="1">
    <location>
        <begin position="17"/>
        <end position="56"/>
    </location>
</feature>
<protein>
    <submittedName>
        <fullName evidence="2">Uncharacterized protein</fullName>
    </submittedName>
</protein>
<reference evidence="2 3" key="2">
    <citation type="journal article" date="2018" name="New Phytol.">
        <title>High intraspecific genome diversity in the model arbuscular mycorrhizal symbiont Rhizophagus irregularis.</title>
        <authorList>
            <person name="Chen E.C.H."/>
            <person name="Morin E."/>
            <person name="Beaudet D."/>
            <person name="Noel J."/>
            <person name="Yildirir G."/>
            <person name="Ndikumana S."/>
            <person name="Charron P."/>
            <person name="St-Onge C."/>
            <person name="Giorgi J."/>
            <person name="Kruger M."/>
            <person name="Marton T."/>
            <person name="Ropars J."/>
            <person name="Grigoriev I.V."/>
            <person name="Hainaut M."/>
            <person name="Henrissat B."/>
            <person name="Roux C."/>
            <person name="Martin F."/>
            <person name="Corradi N."/>
        </authorList>
    </citation>
    <scope>NUCLEOTIDE SEQUENCE [LARGE SCALE GENOMIC DNA]</scope>
    <source>
        <strain evidence="2 3">DAOM 197198</strain>
    </source>
</reference>
<sequence length="56" mass="7006">MLIVVALLIFLKKNLLIYQQLKFLRKCIRHWNWKFLQCLRFVRKFLHKNFFAVLVL</sequence>
<reference evidence="2 3" key="1">
    <citation type="journal article" date="2013" name="Proc. Natl. Acad. Sci. U.S.A.">
        <title>Genome of an arbuscular mycorrhizal fungus provides insight into the oldest plant symbiosis.</title>
        <authorList>
            <person name="Tisserant E."/>
            <person name="Malbreil M."/>
            <person name="Kuo A."/>
            <person name="Kohler A."/>
            <person name="Symeonidi A."/>
            <person name="Balestrini R."/>
            <person name="Charron P."/>
            <person name="Duensing N."/>
            <person name="Frei Dit Frey N."/>
            <person name="Gianinazzi-Pearson V."/>
            <person name="Gilbert L.B."/>
            <person name="Handa Y."/>
            <person name="Herr J.R."/>
            <person name="Hijri M."/>
            <person name="Koul R."/>
            <person name="Kawaguchi M."/>
            <person name="Krajinski F."/>
            <person name="Lammers P.J."/>
            <person name="Masclaux F.G."/>
            <person name="Murat C."/>
            <person name="Morin E."/>
            <person name="Ndikumana S."/>
            <person name="Pagni M."/>
            <person name="Petitpierre D."/>
            <person name="Requena N."/>
            <person name="Rosikiewicz P."/>
            <person name="Riley R."/>
            <person name="Saito K."/>
            <person name="San Clemente H."/>
            <person name="Shapiro H."/>
            <person name="van Tuinen D."/>
            <person name="Becard G."/>
            <person name="Bonfante P."/>
            <person name="Paszkowski U."/>
            <person name="Shachar-Hill Y.Y."/>
            <person name="Tuskan G.A."/>
            <person name="Young P.W."/>
            <person name="Sanders I.R."/>
            <person name="Henrissat B."/>
            <person name="Rensing S.A."/>
            <person name="Grigoriev I.V."/>
            <person name="Corradi N."/>
            <person name="Roux C."/>
            <person name="Martin F."/>
        </authorList>
    </citation>
    <scope>NUCLEOTIDE SEQUENCE [LARGE SCALE GENOMIC DNA]</scope>
    <source>
        <strain evidence="2 3">DAOM 197198</strain>
    </source>
</reference>
<proteinExistence type="predicted"/>
<name>A0A2P4QIU7_RHIID</name>
<feature type="signal peptide" evidence="1">
    <location>
        <begin position="1"/>
        <end position="16"/>
    </location>
</feature>
<dbReference type="AlphaFoldDB" id="A0A2P4QIU7"/>
<dbReference type="EMBL" id="AUPC02000039">
    <property type="protein sequence ID" value="POG77561.1"/>
    <property type="molecule type" value="Genomic_DNA"/>
</dbReference>
<keyword evidence="1" id="KW-0732">Signal</keyword>
<comment type="caution">
    <text evidence="2">The sequence shown here is derived from an EMBL/GenBank/DDBJ whole genome shotgun (WGS) entry which is preliminary data.</text>
</comment>
<evidence type="ECO:0000313" key="3">
    <source>
        <dbReference type="Proteomes" id="UP000018888"/>
    </source>
</evidence>